<reference evidence="1" key="1">
    <citation type="submission" date="2013-07" db="EMBL/GenBank/DDBJ databases">
        <title>The genome of an arbuscular mycorrhizal fungus provides insights into the evolution of the oldest plant symbiosis.</title>
        <authorList>
            <consortium name="DOE Joint Genome Institute"/>
            <person name="Tisserant E."/>
            <person name="Malbreil M."/>
            <person name="Kuo A."/>
            <person name="Kohler A."/>
            <person name="Symeonidi A."/>
            <person name="Balestrini R."/>
            <person name="Charron P."/>
            <person name="Duensing N."/>
            <person name="Frei-dit-Frey N."/>
            <person name="Gianinazzi-Pearson V."/>
            <person name="Gilbert B."/>
            <person name="Handa Y."/>
            <person name="Hijri M."/>
            <person name="Kaul R."/>
            <person name="Kawaguchi M."/>
            <person name="Krajinski F."/>
            <person name="Lammers P."/>
            <person name="Lapierre D."/>
            <person name="Masclaux F.G."/>
            <person name="Murat C."/>
            <person name="Morin E."/>
            <person name="Ndikumana S."/>
            <person name="Pagni M."/>
            <person name="Petitpierre D."/>
            <person name="Requena N."/>
            <person name="Rosikiewicz P."/>
            <person name="Riley R."/>
            <person name="Saito K."/>
            <person name="San Clemente H."/>
            <person name="Shapiro H."/>
            <person name="van Tuinen D."/>
            <person name="Becard G."/>
            <person name="Bonfante P."/>
            <person name="Paszkowski U."/>
            <person name="Shachar-Hill Y."/>
            <person name="Young J.P."/>
            <person name="Sanders I.R."/>
            <person name="Henrissat B."/>
            <person name="Rensing S.A."/>
            <person name="Grigoriev I.V."/>
            <person name="Corradi N."/>
            <person name="Roux C."/>
            <person name="Martin F."/>
        </authorList>
    </citation>
    <scope>NUCLEOTIDE SEQUENCE</scope>
    <source>
        <strain evidence="1">DAOM 197198</strain>
    </source>
</reference>
<organism evidence="1">
    <name type="scientific">Rhizophagus irregularis (strain DAOM 181602 / DAOM 197198 / MUCL 43194)</name>
    <name type="common">Arbuscular mycorrhizal fungus</name>
    <name type="synonym">Glomus intraradices</name>
    <dbReference type="NCBI Taxonomy" id="747089"/>
    <lineage>
        <taxon>Eukaryota</taxon>
        <taxon>Fungi</taxon>
        <taxon>Fungi incertae sedis</taxon>
        <taxon>Mucoromycota</taxon>
        <taxon>Glomeromycotina</taxon>
        <taxon>Glomeromycetes</taxon>
        <taxon>Glomerales</taxon>
        <taxon>Glomeraceae</taxon>
        <taxon>Rhizophagus</taxon>
    </lineage>
</organism>
<dbReference type="HOGENOM" id="CLU_1455139_0_0_1"/>
<dbReference type="Gene3D" id="1.20.930.20">
    <property type="entry name" value="Adaptor protein Cbl, N-terminal domain"/>
    <property type="match status" value="1"/>
</dbReference>
<protein>
    <submittedName>
        <fullName evidence="1">Uncharacterized protein</fullName>
    </submittedName>
</protein>
<accession>U9TFU4</accession>
<evidence type="ECO:0000313" key="1">
    <source>
        <dbReference type="EMBL" id="ESA06297.1"/>
    </source>
</evidence>
<name>U9TFU4_RHIID</name>
<sequence length="186" mass="21684">MRSISGIGKFIETSSKVMEQVNVIGSFIPLISLISELTKEIVETYENAQYNKKTCEVLVNRIEAAEVTLKILIREKDENLLSQDIRDFCNDITQLSKFKKFYTSGSIKEKFREIIEEFDNCSRDLNLAITITTNEQMNKYLSFLHLDMIEMMKFLDNIEGLLKIELKNSSLIPMKFNFKIRKSFLK</sequence>
<dbReference type="GO" id="GO:0007166">
    <property type="term" value="P:cell surface receptor signaling pathway"/>
    <property type="evidence" value="ECO:0007669"/>
    <property type="project" value="InterPro"/>
</dbReference>
<dbReference type="InterPro" id="IPR036537">
    <property type="entry name" value="Adaptor_Cbl_N_dom_sf"/>
</dbReference>
<dbReference type="CDD" id="cd21037">
    <property type="entry name" value="MLKL_NTD"/>
    <property type="match status" value="1"/>
</dbReference>
<dbReference type="VEuPathDB" id="FungiDB:RhiirFUN_012283"/>
<dbReference type="EMBL" id="KI291802">
    <property type="protein sequence ID" value="ESA06297.1"/>
    <property type="molecule type" value="Genomic_DNA"/>
</dbReference>
<gene>
    <name evidence="1" type="ORF">GLOINDRAFT_85015</name>
</gene>
<proteinExistence type="predicted"/>
<dbReference type="AlphaFoldDB" id="U9TFU4"/>
<dbReference type="InterPro" id="IPR059179">
    <property type="entry name" value="MLKL-like_MCAfunc"/>
</dbReference>